<dbReference type="Gene3D" id="2.60.120.620">
    <property type="entry name" value="q2cbj1_9rhob like domain"/>
    <property type="match status" value="1"/>
</dbReference>
<dbReference type="RefSeq" id="WP_126333884.1">
    <property type="nucleotide sequence ID" value="NZ_AP022604.1"/>
</dbReference>
<proteinExistence type="predicted"/>
<accession>A0A448I6X5</accession>
<dbReference type="SUPFAM" id="SSF51197">
    <property type="entry name" value="Clavaminate synthase-like"/>
    <property type="match status" value="1"/>
</dbReference>
<keyword evidence="2" id="KW-1185">Reference proteome</keyword>
<sequence>MADVEEFIRAGFVKVEQAAPREVADEARDLLWQQIGLSPDEPDRWAQPVVWTADLTGAGPFGQLSASDRLGGALDQICGPGGWEPRGSLGNIPVRFPGRSAADDRGWHVDLNTPLPDGSWAVSGRPQTVLLLTLLSNVGPDDAPTRIRVGSHRDVAKVLGDDLMGPVAAGGLVDRASTGRSVAHATGQAGDMYLVHPFTVHAADEHRGRTPRFMSQAPVALTAPLAPTTPSALAAAWRG</sequence>
<dbReference type="Proteomes" id="UP000282551">
    <property type="component" value="Chromosome"/>
</dbReference>
<protein>
    <submittedName>
        <fullName evidence="1">Mitomycin antibiotics/polyketide fumonisin biosynthesis protein</fullName>
    </submittedName>
</protein>
<dbReference type="AlphaFoldDB" id="A0A448I6X5"/>
<reference evidence="1 2" key="1">
    <citation type="submission" date="2018-12" db="EMBL/GenBank/DDBJ databases">
        <authorList>
            <consortium name="Pathogen Informatics"/>
        </authorList>
    </citation>
    <scope>NUCLEOTIDE SEQUENCE [LARGE SCALE GENOMIC DNA]</scope>
    <source>
        <strain evidence="1 2">NCTC10485</strain>
    </source>
</reference>
<evidence type="ECO:0000313" key="1">
    <source>
        <dbReference type="EMBL" id="VEG48035.1"/>
    </source>
</evidence>
<dbReference type="EMBL" id="LR134355">
    <property type="protein sequence ID" value="VEG48035.1"/>
    <property type="molecule type" value="Genomic_DNA"/>
</dbReference>
<organism evidence="1 2">
    <name type="scientific">Mycolicibacterium chitae</name>
    <name type="common">Mycobacterium chitae</name>
    <dbReference type="NCBI Taxonomy" id="1792"/>
    <lineage>
        <taxon>Bacteria</taxon>
        <taxon>Bacillati</taxon>
        <taxon>Actinomycetota</taxon>
        <taxon>Actinomycetes</taxon>
        <taxon>Mycobacteriales</taxon>
        <taxon>Mycobacteriaceae</taxon>
        <taxon>Mycolicibacterium</taxon>
    </lineage>
</organism>
<evidence type="ECO:0000313" key="2">
    <source>
        <dbReference type="Proteomes" id="UP000282551"/>
    </source>
</evidence>
<gene>
    <name evidence="1" type="ORF">NCTC10485_02328</name>
</gene>
<dbReference type="OrthoDB" id="9798771at2"/>
<name>A0A448I6X5_MYCCI</name>